<feature type="transmembrane region" description="Helical" evidence="1">
    <location>
        <begin position="184"/>
        <end position="210"/>
    </location>
</feature>
<keyword evidence="1" id="KW-0812">Transmembrane</keyword>
<evidence type="ECO:0000256" key="1">
    <source>
        <dbReference type="SAM" id="Phobius"/>
    </source>
</evidence>
<gene>
    <name evidence="2" type="ORF">LTR09_007121</name>
</gene>
<feature type="transmembrane region" description="Helical" evidence="1">
    <location>
        <begin position="222"/>
        <end position="246"/>
    </location>
</feature>
<dbReference type="Proteomes" id="UP001271007">
    <property type="component" value="Unassembled WGS sequence"/>
</dbReference>
<name>A0AAJ0DKU9_9PEZI</name>
<keyword evidence="1" id="KW-0472">Membrane</keyword>
<reference evidence="2" key="1">
    <citation type="submission" date="2023-04" db="EMBL/GenBank/DDBJ databases">
        <title>Black Yeasts Isolated from many extreme environments.</title>
        <authorList>
            <person name="Coleine C."/>
            <person name="Stajich J.E."/>
            <person name="Selbmann L."/>
        </authorList>
    </citation>
    <scope>NUCLEOTIDE SEQUENCE</scope>
    <source>
        <strain evidence="2">CCFEE 5312</strain>
    </source>
</reference>
<keyword evidence="1" id="KW-1133">Transmembrane helix</keyword>
<proteinExistence type="predicted"/>
<dbReference type="EMBL" id="JAWDJX010000024">
    <property type="protein sequence ID" value="KAK3051821.1"/>
    <property type="molecule type" value="Genomic_DNA"/>
</dbReference>
<accession>A0AAJ0DKU9</accession>
<keyword evidence="3" id="KW-1185">Reference proteome</keyword>
<sequence length="261" mass="28959">MAIPIPIHVAEGTTAPDPEEVFISTLTTKTPTPRPVDPAASIKSLFDAVPDTTNTPNTTIEISHLQSATKALVLCCLPLTLAWTAISTLLMLEYLAFKTRNPISDDKKMEQVRTCVREDVEVYRRRLARVDARMPELVSRCQTQYHNSVAFFKTASTAVHTQADATDLTGILASLSKFASVKSYVGLLVLVAWTMPSPPWMWIVFAAILASMSRFAAVKSSVGLLVLMALLMPSPPWMWIAFGWLIKREATRMVRKQEPVR</sequence>
<evidence type="ECO:0000313" key="2">
    <source>
        <dbReference type="EMBL" id="KAK3051821.1"/>
    </source>
</evidence>
<evidence type="ECO:0000313" key="3">
    <source>
        <dbReference type="Proteomes" id="UP001271007"/>
    </source>
</evidence>
<dbReference type="AlphaFoldDB" id="A0AAJ0DKU9"/>
<organism evidence="2 3">
    <name type="scientific">Extremus antarcticus</name>
    <dbReference type="NCBI Taxonomy" id="702011"/>
    <lineage>
        <taxon>Eukaryota</taxon>
        <taxon>Fungi</taxon>
        <taxon>Dikarya</taxon>
        <taxon>Ascomycota</taxon>
        <taxon>Pezizomycotina</taxon>
        <taxon>Dothideomycetes</taxon>
        <taxon>Dothideomycetidae</taxon>
        <taxon>Mycosphaerellales</taxon>
        <taxon>Extremaceae</taxon>
        <taxon>Extremus</taxon>
    </lineage>
</organism>
<protein>
    <submittedName>
        <fullName evidence="2">Uncharacterized protein</fullName>
    </submittedName>
</protein>
<comment type="caution">
    <text evidence="2">The sequence shown here is derived from an EMBL/GenBank/DDBJ whole genome shotgun (WGS) entry which is preliminary data.</text>
</comment>